<name>A0A645CZA9_9ZZZZ</name>
<dbReference type="InterPro" id="IPR011051">
    <property type="entry name" value="RmlC_Cupin_sf"/>
</dbReference>
<evidence type="ECO:0000313" key="3">
    <source>
        <dbReference type="EMBL" id="MPM82249.1"/>
    </source>
</evidence>
<dbReference type="InterPro" id="IPR054566">
    <property type="entry name" value="ManC/GMP-like_b-helix"/>
</dbReference>
<dbReference type="Gene3D" id="3.90.550.10">
    <property type="entry name" value="Spore Coat Polysaccharide Biosynthesis Protein SpsA, Chain A"/>
    <property type="match status" value="1"/>
</dbReference>
<dbReference type="InterPro" id="IPR014710">
    <property type="entry name" value="RmlC-like_jellyroll"/>
</dbReference>
<dbReference type="AlphaFoldDB" id="A0A645CZA9"/>
<dbReference type="PANTHER" id="PTHR46390">
    <property type="entry name" value="MANNOSE-1-PHOSPHATE GUANYLYLTRANSFERASE"/>
    <property type="match status" value="1"/>
</dbReference>
<dbReference type="SUPFAM" id="SSF53448">
    <property type="entry name" value="Nucleotide-diphospho-sugar transferases"/>
    <property type="match status" value="1"/>
</dbReference>
<dbReference type="SUPFAM" id="SSF51182">
    <property type="entry name" value="RmlC-like cupins"/>
    <property type="match status" value="1"/>
</dbReference>
<dbReference type="InterPro" id="IPR005835">
    <property type="entry name" value="NTP_transferase_dom"/>
</dbReference>
<proteinExistence type="predicted"/>
<organism evidence="3">
    <name type="scientific">bioreactor metagenome</name>
    <dbReference type="NCBI Taxonomy" id="1076179"/>
    <lineage>
        <taxon>unclassified sequences</taxon>
        <taxon>metagenomes</taxon>
        <taxon>ecological metagenomes</taxon>
    </lineage>
</organism>
<accession>A0A645CZA9</accession>
<dbReference type="Gene3D" id="2.60.120.10">
    <property type="entry name" value="Jelly Rolls"/>
    <property type="match status" value="1"/>
</dbReference>
<dbReference type="Pfam" id="PF00483">
    <property type="entry name" value="NTP_transferase"/>
    <property type="match status" value="1"/>
</dbReference>
<dbReference type="EMBL" id="VSSQ01031386">
    <property type="protein sequence ID" value="MPM82249.1"/>
    <property type="molecule type" value="Genomic_DNA"/>
</dbReference>
<evidence type="ECO:0000259" key="2">
    <source>
        <dbReference type="Pfam" id="PF22640"/>
    </source>
</evidence>
<protein>
    <submittedName>
        <fullName evidence="3">Alginate biosynthesis protein AlgA</fullName>
    </submittedName>
</protein>
<dbReference type="GO" id="GO:0004475">
    <property type="term" value="F:mannose-1-phosphate guanylyltransferase (GTP) activity"/>
    <property type="evidence" value="ECO:0007669"/>
    <property type="project" value="TreeGrafter"/>
</dbReference>
<feature type="domain" description="MannoseP isomerase/GMP-like beta-helix" evidence="2">
    <location>
        <begin position="180"/>
        <end position="224"/>
    </location>
</feature>
<evidence type="ECO:0000259" key="1">
    <source>
        <dbReference type="Pfam" id="PF00483"/>
    </source>
</evidence>
<reference evidence="3" key="1">
    <citation type="submission" date="2019-08" db="EMBL/GenBank/DDBJ databases">
        <authorList>
            <person name="Kucharzyk K."/>
            <person name="Murdoch R.W."/>
            <person name="Higgins S."/>
            <person name="Loffler F."/>
        </authorList>
    </citation>
    <scope>NUCLEOTIDE SEQUENCE</scope>
</reference>
<dbReference type="InterPro" id="IPR029044">
    <property type="entry name" value="Nucleotide-diphossugar_trans"/>
</dbReference>
<dbReference type="InterPro" id="IPR051161">
    <property type="entry name" value="Mannose-6P_isomerase_type2"/>
</dbReference>
<gene>
    <name evidence="3" type="primary">algA_17</name>
    <name evidence="3" type="ORF">SDC9_129310</name>
</gene>
<dbReference type="Pfam" id="PF22640">
    <property type="entry name" value="ManC_GMP_beta-helix"/>
    <property type="match status" value="1"/>
</dbReference>
<sequence>MLLCPSDHEILDETAFFEAVSSGVDAVKKGYIVTFGIPPRTPETGFGYIKVGESCGRWSRALSFTEKPDRSRAEGFLREGNYLWNSGIFLFRIGDIVEAFCRYMPEIGSSIRRGTVREDYSGFPSLSMDYGIMEKTDNVAVVPLSAGWSDLGSLDALYDAGKKDRAGNVIVGDVLPENCTGCLFYGNSRLMVAAGVSDLIVVDTPDALFLSPRGNTAVMRDVVADIGVRKRCELDRPLEVSGPWGGVSLLHGNQRETMRKIRIFPGSTLPSGLLESTRGSLYVLEGQAVITDTKGEETELRRGAAFSLDGNRLEKLENSGERLLEIIVVVVRGDSGAGENCTRRGE</sequence>
<comment type="caution">
    <text evidence="3">The sequence shown here is derived from an EMBL/GenBank/DDBJ whole genome shotgun (WGS) entry which is preliminary data.</text>
</comment>
<dbReference type="PANTHER" id="PTHR46390:SF1">
    <property type="entry name" value="MANNOSE-1-PHOSPHATE GUANYLYLTRANSFERASE"/>
    <property type="match status" value="1"/>
</dbReference>
<dbReference type="GO" id="GO:0009298">
    <property type="term" value="P:GDP-mannose biosynthetic process"/>
    <property type="evidence" value="ECO:0007669"/>
    <property type="project" value="TreeGrafter"/>
</dbReference>
<feature type="domain" description="Nucleotidyl transferase" evidence="1">
    <location>
        <begin position="2"/>
        <end position="165"/>
    </location>
</feature>